<reference evidence="1" key="1">
    <citation type="submission" date="2022-07" db="EMBL/GenBank/DDBJ databases">
        <title>Genome Sequence of Phlebia brevispora.</title>
        <authorList>
            <person name="Buettner E."/>
        </authorList>
    </citation>
    <scope>NUCLEOTIDE SEQUENCE</scope>
    <source>
        <strain evidence="1">MPL23</strain>
    </source>
</reference>
<sequence length="715" mass="77886">MSSNKMGLPPSDHDLDEPPSFEYHEMSGSFIAIEPPASPRTQQGETRTVVGTHSERDVPSSALPPSFESAQFDIILRHQRQRPRGGGGTKFTGVPSRFLHLSNAFEFSGWGTLSNIDLSPDDVSQGQQDVKSSSEAGSLGQFTASALAGNAVLGSVFYALPAVVAVSTIYSPISLLIATSMLFLWRPVMEELASALPISGAPYTYILNVSSKYLALISAALLLLDYAATSVVSAATAMTYLNGEVSLPFPIVVGALLVLILFTMISLSGLRDSARIALSLLTLHMVTMAALFVASIVAWARMGNVQLRANWKLGQAIASKNIARQIFDGACIGVLGLTGFECVPSYAASIKTGRFPKVLRNLHYPAILLNVLSILFVLALVPLESALAGANVLSLLSQIAAGKWLRTWIVVDAMVVLCGGVLTGILGACELFERLARDRLLPQLFLRRLPITHAPGYSIICFATFSYVLYASSGASLPIVSKMFSLIWLMVMTLFPLAVLLLKYNRGRLPRTPKTSVLVVFLTLAIAAVVIGGNIAIDPTTIGYAAAYFAAISSLFYVTMKKARVVHWILWLYDQMPYLHALAWTKRWGDRLTTVVRLLRRQPVCILVKTDEINILFHKLLYVTQNEETSCLRLIHFYDEEVGVPSEMEANWKILDEAFPEITVDLILIRGEFVPSNVAALSRKLGIPTSLMFMSCPGPNFPHGIAEFGTRIISL</sequence>
<dbReference type="EMBL" id="JANHOG010000152">
    <property type="protein sequence ID" value="KAJ3557519.1"/>
    <property type="molecule type" value="Genomic_DNA"/>
</dbReference>
<dbReference type="Proteomes" id="UP001148662">
    <property type="component" value="Unassembled WGS sequence"/>
</dbReference>
<accession>A0ACC1TBI5</accession>
<name>A0ACC1TBI5_9APHY</name>
<evidence type="ECO:0000313" key="1">
    <source>
        <dbReference type="EMBL" id="KAJ3557519.1"/>
    </source>
</evidence>
<gene>
    <name evidence="1" type="ORF">NM688_g1433</name>
</gene>
<keyword evidence="2" id="KW-1185">Reference proteome</keyword>
<protein>
    <submittedName>
        <fullName evidence="1">Uncharacterized protein</fullName>
    </submittedName>
</protein>
<evidence type="ECO:0000313" key="2">
    <source>
        <dbReference type="Proteomes" id="UP001148662"/>
    </source>
</evidence>
<proteinExistence type="predicted"/>
<comment type="caution">
    <text evidence="1">The sequence shown here is derived from an EMBL/GenBank/DDBJ whole genome shotgun (WGS) entry which is preliminary data.</text>
</comment>
<organism evidence="1 2">
    <name type="scientific">Phlebia brevispora</name>
    <dbReference type="NCBI Taxonomy" id="194682"/>
    <lineage>
        <taxon>Eukaryota</taxon>
        <taxon>Fungi</taxon>
        <taxon>Dikarya</taxon>
        <taxon>Basidiomycota</taxon>
        <taxon>Agaricomycotina</taxon>
        <taxon>Agaricomycetes</taxon>
        <taxon>Polyporales</taxon>
        <taxon>Meruliaceae</taxon>
        <taxon>Phlebia</taxon>
    </lineage>
</organism>